<evidence type="ECO:0000256" key="1">
    <source>
        <dbReference type="ARBA" id="ARBA00004613"/>
    </source>
</evidence>
<keyword evidence="6 7" id="KW-0326">Glycosidase</keyword>
<keyword evidence="5 7" id="KW-0378">Hydrolase</keyword>
<keyword evidence="4" id="KW-0732">Signal</keyword>
<feature type="domain" description="GH26" evidence="10">
    <location>
        <begin position="270"/>
        <end position="560"/>
    </location>
</feature>
<evidence type="ECO:0000256" key="2">
    <source>
        <dbReference type="ARBA" id="ARBA00007754"/>
    </source>
</evidence>
<dbReference type="Proteomes" id="UP000198210">
    <property type="component" value="Chromosome I"/>
</dbReference>
<dbReference type="InterPro" id="IPR017853">
    <property type="entry name" value="GH"/>
</dbReference>
<evidence type="ECO:0000256" key="3">
    <source>
        <dbReference type="ARBA" id="ARBA00022525"/>
    </source>
</evidence>
<sequence>MSRHGLHRLTRHVGPRRKALVLGVLSAGVAIGLTASMMPLLAGDDASVRPVADTTATTVVQDGDNAAKTTLATCPAPCEGNPRGSRQAVLAFAVTTLPANATHVRAKLRVHAWQQFNATVTARVSRLDAAAARPAPLAAGTVLDRNSGVARGFNEWDVSALVTRNGTWTIALEQTGLANRIYWASRENRDSSIRPQLVLDYDLAARPTTVPSTAAPTTAVPSPTLAPSPTRSPSPTPSPTATVRPSPTASPTPTATPRRTVAAPSPTAGTGCGRVSTKLVPSCGAWWGMYSPAGPQDGWDHGGAITDLEAKVGRRFDIVHRYHDFSNTGSNGAFPDQYEQELMRDGRLMFFAWESRVFSSGTTLTWSDVYSGRYDATIDAVAGRIRATGTPVFMGFDHEPEDSPAKGGDADFVRAWRHVHDRFVRAGATNAVWVWTMMGWSGHYDRYQALYPGDGYVDWVAYDPYNFYACNGNPTWKSPYTTVDGFYRWLDEHGIGAGKPRMLAEFGTNLNPADPGAKRRWFEEFPRALKDHPKIKAAVYFNSAGMTSFAGNCDMTMDRDASALAGYTRAGQDAYLRQPTRPIG</sequence>
<feature type="active site" description="Proton donor" evidence="7">
    <location>
        <position position="399"/>
    </location>
</feature>
<reference evidence="11 12" key="1">
    <citation type="submission" date="2016-06" db="EMBL/GenBank/DDBJ databases">
        <authorList>
            <person name="Kjaerup R.B."/>
            <person name="Dalgaard T.S."/>
            <person name="Juul-Madsen H.R."/>
        </authorList>
    </citation>
    <scope>NUCLEOTIDE SEQUENCE [LARGE SCALE GENOMIC DNA]</scope>
    <source>
        <strain evidence="11 12">DSM 45097</strain>
    </source>
</reference>
<keyword evidence="12" id="KW-1185">Reference proteome</keyword>
<comment type="subcellular location">
    <subcellularLocation>
        <location evidence="1">Secreted</location>
    </subcellularLocation>
</comment>
<accession>A0A1C5I3B5</accession>
<dbReference type="InterPro" id="IPR022790">
    <property type="entry name" value="GH26_dom"/>
</dbReference>
<feature type="compositionally biased region" description="Low complexity" evidence="8">
    <location>
        <begin position="209"/>
        <end position="223"/>
    </location>
</feature>
<feature type="active site" description="Nucleophile" evidence="7">
    <location>
        <position position="505"/>
    </location>
</feature>
<dbReference type="InterPro" id="IPR000805">
    <property type="entry name" value="Glyco_hydro_26"/>
</dbReference>
<keyword evidence="3" id="KW-0964">Secreted</keyword>
<dbReference type="EMBL" id="LT607751">
    <property type="protein sequence ID" value="SCG52774.1"/>
    <property type="molecule type" value="Genomic_DNA"/>
</dbReference>
<evidence type="ECO:0000256" key="4">
    <source>
        <dbReference type="ARBA" id="ARBA00022729"/>
    </source>
</evidence>
<proteinExistence type="inferred from homology"/>
<evidence type="ECO:0000256" key="8">
    <source>
        <dbReference type="SAM" id="MobiDB-lite"/>
    </source>
</evidence>
<dbReference type="Pfam" id="PF24517">
    <property type="entry name" value="CBM96"/>
    <property type="match status" value="1"/>
</dbReference>
<dbReference type="RefSeq" id="WP_088970937.1">
    <property type="nucleotide sequence ID" value="NZ_JBHLYF010000016.1"/>
</dbReference>
<dbReference type="GO" id="GO:0006080">
    <property type="term" value="P:substituted mannan metabolic process"/>
    <property type="evidence" value="ECO:0007669"/>
    <property type="project" value="InterPro"/>
</dbReference>
<evidence type="ECO:0000256" key="7">
    <source>
        <dbReference type="PROSITE-ProRule" id="PRU01100"/>
    </source>
</evidence>
<feature type="compositionally biased region" description="Low complexity" evidence="8">
    <location>
        <begin position="239"/>
        <end position="268"/>
    </location>
</feature>
<dbReference type="GO" id="GO:0005576">
    <property type="term" value="C:extracellular region"/>
    <property type="evidence" value="ECO:0007669"/>
    <property type="project" value="UniProtKB-SubCell"/>
</dbReference>
<keyword evidence="9" id="KW-0472">Membrane</keyword>
<dbReference type="SUPFAM" id="SSF51445">
    <property type="entry name" value="(Trans)glycosidases"/>
    <property type="match status" value="1"/>
</dbReference>
<evidence type="ECO:0000256" key="9">
    <source>
        <dbReference type="SAM" id="Phobius"/>
    </source>
</evidence>
<evidence type="ECO:0000256" key="6">
    <source>
        <dbReference type="ARBA" id="ARBA00023295"/>
    </source>
</evidence>
<keyword evidence="9" id="KW-1133">Transmembrane helix</keyword>
<gene>
    <name evidence="11" type="ORF">GA0074704_2832</name>
</gene>
<dbReference type="Gene3D" id="3.20.20.80">
    <property type="entry name" value="Glycosidases"/>
    <property type="match status" value="1"/>
</dbReference>
<name>A0A1C5I3B5_9ACTN</name>
<keyword evidence="9" id="KW-0812">Transmembrane</keyword>
<feature type="transmembrane region" description="Helical" evidence="9">
    <location>
        <begin position="20"/>
        <end position="42"/>
    </location>
</feature>
<dbReference type="GO" id="GO:0016985">
    <property type="term" value="F:mannan endo-1,4-beta-mannosidase activity"/>
    <property type="evidence" value="ECO:0007669"/>
    <property type="project" value="InterPro"/>
</dbReference>
<evidence type="ECO:0000313" key="11">
    <source>
        <dbReference type="EMBL" id="SCG52774.1"/>
    </source>
</evidence>
<dbReference type="PANTHER" id="PTHR40079:SF4">
    <property type="entry name" value="GH26 DOMAIN-CONTAINING PROTEIN-RELATED"/>
    <property type="match status" value="1"/>
</dbReference>
<organism evidence="11 12">
    <name type="scientific">Micromonospora siamensis</name>
    <dbReference type="NCBI Taxonomy" id="299152"/>
    <lineage>
        <taxon>Bacteria</taxon>
        <taxon>Bacillati</taxon>
        <taxon>Actinomycetota</taxon>
        <taxon>Actinomycetes</taxon>
        <taxon>Micromonosporales</taxon>
        <taxon>Micromonosporaceae</taxon>
        <taxon>Micromonospora</taxon>
    </lineage>
</organism>
<feature type="region of interest" description="Disordered" evidence="8">
    <location>
        <begin position="209"/>
        <end position="274"/>
    </location>
</feature>
<evidence type="ECO:0000313" key="12">
    <source>
        <dbReference type="Proteomes" id="UP000198210"/>
    </source>
</evidence>
<dbReference type="PROSITE" id="PS51764">
    <property type="entry name" value="GH26"/>
    <property type="match status" value="1"/>
</dbReference>
<comment type="similarity">
    <text evidence="2 7">Belongs to the glycosyl hydrolase 26 family.</text>
</comment>
<dbReference type="AlphaFoldDB" id="A0A1C5I3B5"/>
<dbReference type="PANTHER" id="PTHR40079">
    <property type="entry name" value="MANNAN ENDO-1,4-BETA-MANNOSIDASE E-RELATED"/>
    <property type="match status" value="1"/>
</dbReference>
<dbReference type="InterPro" id="IPR055372">
    <property type="entry name" value="CBM96"/>
</dbReference>
<evidence type="ECO:0000259" key="10">
    <source>
        <dbReference type="PROSITE" id="PS51764"/>
    </source>
</evidence>
<feature type="compositionally biased region" description="Pro residues" evidence="8">
    <location>
        <begin position="224"/>
        <end position="238"/>
    </location>
</feature>
<protein>
    <recommendedName>
        <fullName evidence="10">GH26 domain-containing protein</fullName>
    </recommendedName>
</protein>
<evidence type="ECO:0000256" key="5">
    <source>
        <dbReference type="ARBA" id="ARBA00022801"/>
    </source>
</evidence>